<dbReference type="InterPro" id="IPR004242">
    <property type="entry name" value="Transposase_21"/>
</dbReference>
<reference evidence="4" key="1">
    <citation type="journal article" date="2024" name="IScience">
        <title>Strigolactones Initiate the Formation of Haustorium-like Structures in Castilleja.</title>
        <authorList>
            <person name="Buerger M."/>
            <person name="Peterson D."/>
            <person name="Chory J."/>
        </authorList>
    </citation>
    <scope>NUCLEOTIDE SEQUENCE [LARGE SCALE GENOMIC DNA]</scope>
</reference>
<evidence type="ECO:0008006" key="5">
    <source>
        <dbReference type="Google" id="ProtNLM"/>
    </source>
</evidence>
<dbReference type="EMBL" id="JAVIJP010000088">
    <property type="protein sequence ID" value="KAL3616616.1"/>
    <property type="molecule type" value="Genomic_DNA"/>
</dbReference>
<comment type="caution">
    <text evidence="3">The sequence shown here is derived from an EMBL/GenBank/DDBJ whole genome shotgun (WGS) entry which is preliminary data.</text>
</comment>
<evidence type="ECO:0000313" key="4">
    <source>
        <dbReference type="Proteomes" id="UP001632038"/>
    </source>
</evidence>
<evidence type="ECO:0000259" key="2">
    <source>
        <dbReference type="Pfam" id="PF13960"/>
    </source>
</evidence>
<protein>
    <recommendedName>
        <fullName evidence="5">Transposase</fullName>
    </recommendedName>
</protein>
<evidence type="ECO:0000313" key="3">
    <source>
        <dbReference type="EMBL" id="KAL3616616.1"/>
    </source>
</evidence>
<sequence>MFLTVLIPGPSNPKDKLDVFLQPLIKELNDLWSVGANTYDCSLKNNFQLRAALMWTISDFPAYSMLSGWSTSGRKTCPYCMERSDALTLGLSKKQSWFDNHRKFLYCDHKFHRNRHKFTKGRVIKTPKLTVRSGTEILADIEKLNLRKVTEEDAMSINAQISKTTGWRKKSIFWDLPYWSTNMIRHNLDVMHIEKNVFDNIFNTVMNVKGKTKDTFKSRMELNDYCNKPKYAPDEGGKMPSVPYALAKEAKKALCEWVKTLRFPDGYASNLGRCVDMTNLRLIKMKSHDCHVFMQRLIPIAFRELLPPQVWKALNELSLFFKDITSTSIRREDMERLKSDIPLILCQLEMIFPPSLFNFMEHLPVHLPYEARIASPVQYRWMYPFESYMGELKVNVTNKARVEGSIANACVVEEAANFCSYYFDDDVTTNRTALRRNESPDRVNELNDEGIPEVFIKSGQTFGTKGKRVLEEREFIAARIYVLLNCDDDMKCLLPNITDDDLSKKVESKFPDWFKNYARDSSNNVNVHIRTLAEGPARWVKTYTGCKINGYRFHTLEEGTTKSTSNSGVCIKASNYGPNEIDYYGRLVEILELDFSWRESKKVLMFKCEWFDTTQLGTKIHPQYKLVDINHKRRYKKYEPFVIAEQATQLSRVYWDVRMLRLRSDRARKGAEDRNSDVSSMAHRWLAIDRDPTRNSGIASMVHRWLAIDEPSMVWR</sequence>
<accession>A0ABD3BHT8</accession>
<dbReference type="InterPro" id="IPR025452">
    <property type="entry name" value="DUF4218"/>
</dbReference>
<feature type="domain" description="DUF4216" evidence="1">
    <location>
        <begin position="595"/>
        <end position="650"/>
    </location>
</feature>
<gene>
    <name evidence="3" type="ORF">CASFOL_039547</name>
</gene>
<dbReference type="PANTHER" id="PTHR48258:SF4">
    <property type="entry name" value="DUF4216 DOMAIN-CONTAINING PROTEIN"/>
    <property type="match status" value="1"/>
</dbReference>
<dbReference type="Proteomes" id="UP001632038">
    <property type="component" value="Unassembled WGS sequence"/>
</dbReference>
<dbReference type="Pfam" id="PF02992">
    <property type="entry name" value="Transposase_21"/>
    <property type="match status" value="1"/>
</dbReference>
<feature type="domain" description="DUF4218" evidence="2">
    <location>
        <begin position="325"/>
        <end position="437"/>
    </location>
</feature>
<evidence type="ECO:0000259" key="1">
    <source>
        <dbReference type="Pfam" id="PF13952"/>
    </source>
</evidence>
<keyword evidence="4" id="KW-1185">Reference proteome</keyword>
<dbReference type="PANTHER" id="PTHR48258">
    <property type="entry name" value="DUF4218 DOMAIN-CONTAINING PROTEIN-RELATED"/>
    <property type="match status" value="1"/>
</dbReference>
<organism evidence="3 4">
    <name type="scientific">Castilleja foliolosa</name>
    <dbReference type="NCBI Taxonomy" id="1961234"/>
    <lineage>
        <taxon>Eukaryota</taxon>
        <taxon>Viridiplantae</taxon>
        <taxon>Streptophyta</taxon>
        <taxon>Embryophyta</taxon>
        <taxon>Tracheophyta</taxon>
        <taxon>Spermatophyta</taxon>
        <taxon>Magnoliopsida</taxon>
        <taxon>eudicotyledons</taxon>
        <taxon>Gunneridae</taxon>
        <taxon>Pentapetalae</taxon>
        <taxon>asterids</taxon>
        <taxon>lamiids</taxon>
        <taxon>Lamiales</taxon>
        <taxon>Orobanchaceae</taxon>
        <taxon>Pedicularideae</taxon>
        <taxon>Castillejinae</taxon>
        <taxon>Castilleja</taxon>
    </lineage>
</organism>
<dbReference type="Pfam" id="PF13960">
    <property type="entry name" value="DUF4218"/>
    <property type="match status" value="1"/>
</dbReference>
<dbReference type="Pfam" id="PF13952">
    <property type="entry name" value="DUF4216"/>
    <property type="match status" value="1"/>
</dbReference>
<proteinExistence type="predicted"/>
<dbReference type="AlphaFoldDB" id="A0ABD3BHT8"/>
<name>A0ABD3BHT8_9LAMI</name>
<dbReference type="InterPro" id="IPR025312">
    <property type="entry name" value="DUF4216"/>
</dbReference>